<organism evidence="2">
    <name type="scientific">Hydra vulgaris</name>
    <name type="common">Hydra</name>
    <name type="synonym">Hydra attenuata</name>
    <dbReference type="NCBI Taxonomy" id="6087"/>
    <lineage>
        <taxon>Eukaryota</taxon>
        <taxon>Metazoa</taxon>
        <taxon>Cnidaria</taxon>
        <taxon>Hydrozoa</taxon>
        <taxon>Hydroidolina</taxon>
        <taxon>Anthoathecata</taxon>
        <taxon>Aplanulata</taxon>
        <taxon>Hydridae</taxon>
        <taxon>Hydra</taxon>
    </lineage>
</organism>
<dbReference type="PANTHER" id="PTHR12307">
    <property type="entry name" value="PROTEIN PHOSPHATASE 1 REGULATORY SUBUNIT"/>
    <property type="match status" value="1"/>
</dbReference>
<dbReference type="PANTHER" id="PTHR12307:SF53">
    <property type="entry name" value="PROTEIN PHOSPHATASE 1 REGULATORY SUBUNIT"/>
    <property type="match status" value="1"/>
</dbReference>
<dbReference type="OrthoDB" id="1881at2759"/>
<evidence type="ECO:0000313" key="2">
    <source>
        <dbReference type="EMBL" id="CDG69864.1"/>
    </source>
</evidence>
<dbReference type="InterPro" id="IPR038175">
    <property type="entry name" value="CBM21_dom_sf"/>
</dbReference>
<dbReference type="InterPro" id="IPR050782">
    <property type="entry name" value="PP1_regulatory_subunit_3"/>
</dbReference>
<feature type="domain" description="CBM21" evidence="1">
    <location>
        <begin position="199"/>
        <end position="303"/>
    </location>
</feature>
<dbReference type="KEGG" id="hmg:105843222"/>
<dbReference type="GO" id="GO:0008157">
    <property type="term" value="F:protein phosphatase 1 binding"/>
    <property type="evidence" value="ECO:0007669"/>
    <property type="project" value="TreeGrafter"/>
</dbReference>
<proteinExistence type="evidence at transcript level"/>
<dbReference type="EMBL" id="HAAD01003632">
    <property type="protein sequence ID" value="CDG69864.1"/>
    <property type="molecule type" value="mRNA"/>
</dbReference>
<protein>
    <submittedName>
        <fullName evidence="2">Protein phosphatase 1 regulatory subunit 3A</fullName>
    </submittedName>
</protein>
<dbReference type="PROSITE" id="PS51159">
    <property type="entry name" value="CBM21"/>
    <property type="match status" value="1"/>
</dbReference>
<dbReference type="InterPro" id="IPR005036">
    <property type="entry name" value="CBM21_dom"/>
</dbReference>
<dbReference type="AlphaFoldDB" id="T2MCH9"/>
<gene>
    <name evidence="2" type="primary">PPP1R3A</name>
</gene>
<evidence type="ECO:0000259" key="1">
    <source>
        <dbReference type="PROSITE" id="PS51159"/>
    </source>
</evidence>
<sequence>MKFSGLELTNMLHSSRSCTDVNNYMGTNLSSLLSRNQWVSSESLIESQKYTNFECKTQSVENLSTSIGISISQSYLDKNLVPPSRGILKKSFSCTDSCKTDDLKSKDNFPNITYKSVSFADDNNLNLFEIRSYVLSSERLDFCDSSDDENKNKRILFENSSLPSARSPGNPVITNKVFKKKKIELVACFENHAQTDDIFQYVNKHNVALEKCLIRGRTITGIIITKNIDYHKEIFVRYTINKWESFNDIEATYVPKSSDGTTDRFMFSVSLPQGFPDLVFAIRYKVASNEYWDNNNGLNYRVRDIMFE</sequence>
<dbReference type="Gene3D" id="2.60.40.2440">
    <property type="entry name" value="Carbohydrate binding type-21 domain"/>
    <property type="match status" value="1"/>
</dbReference>
<dbReference type="GO" id="GO:2001069">
    <property type="term" value="F:glycogen binding"/>
    <property type="evidence" value="ECO:0007669"/>
    <property type="project" value="TreeGrafter"/>
</dbReference>
<accession>T2MCH9</accession>
<dbReference type="GO" id="GO:0000164">
    <property type="term" value="C:protein phosphatase type 1 complex"/>
    <property type="evidence" value="ECO:0007669"/>
    <property type="project" value="TreeGrafter"/>
</dbReference>
<name>T2MCH9_HYDVU</name>
<dbReference type="GO" id="GO:0005979">
    <property type="term" value="P:regulation of glycogen biosynthetic process"/>
    <property type="evidence" value="ECO:0007669"/>
    <property type="project" value="TreeGrafter"/>
</dbReference>
<reference evidence="2" key="1">
    <citation type="journal article" date="2013" name="Genome Biol. Evol.">
        <title>Punctuated emergences of genetic and phenotypic innovations in eumetazoan, bilaterian, euteleostome, and hominidae ancestors.</title>
        <authorList>
            <person name="Wenger Y."/>
            <person name="Galliot B."/>
        </authorList>
    </citation>
    <scope>NUCLEOTIDE SEQUENCE</scope>
    <source>
        <tissue evidence="2">Whole animals</tissue>
    </source>
</reference>
<dbReference type="Pfam" id="PF03370">
    <property type="entry name" value="CBM_21"/>
    <property type="match status" value="1"/>
</dbReference>